<dbReference type="InParanoid" id="E2BEI0"/>
<reference evidence="1 2" key="1">
    <citation type="journal article" date="2010" name="Science">
        <title>Genomic comparison of the ants Camponotus floridanus and Harpegnathos saltator.</title>
        <authorList>
            <person name="Bonasio R."/>
            <person name="Zhang G."/>
            <person name="Ye C."/>
            <person name="Mutti N.S."/>
            <person name="Fang X."/>
            <person name="Qin N."/>
            <person name="Donahue G."/>
            <person name="Yang P."/>
            <person name="Li Q."/>
            <person name="Li C."/>
            <person name="Zhang P."/>
            <person name="Huang Z."/>
            <person name="Berger S.L."/>
            <person name="Reinberg D."/>
            <person name="Wang J."/>
            <person name="Liebig J."/>
        </authorList>
    </citation>
    <scope>NUCLEOTIDE SEQUENCE [LARGE SCALE GENOMIC DNA]</scope>
    <source>
        <strain evidence="1 2">R22 G/1</strain>
    </source>
</reference>
<accession>E2BEI0</accession>
<dbReference type="Proteomes" id="UP000008237">
    <property type="component" value="Unassembled WGS sequence"/>
</dbReference>
<protein>
    <submittedName>
        <fullName evidence="1">Uncharacterized protein</fullName>
    </submittedName>
</protein>
<gene>
    <name evidence="1" type="ORF">EAI_12283</name>
</gene>
<organism evidence="2">
    <name type="scientific">Harpegnathos saltator</name>
    <name type="common">Jerdon's jumping ant</name>
    <dbReference type="NCBI Taxonomy" id="610380"/>
    <lineage>
        <taxon>Eukaryota</taxon>
        <taxon>Metazoa</taxon>
        <taxon>Ecdysozoa</taxon>
        <taxon>Arthropoda</taxon>
        <taxon>Hexapoda</taxon>
        <taxon>Insecta</taxon>
        <taxon>Pterygota</taxon>
        <taxon>Neoptera</taxon>
        <taxon>Endopterygota</taxon>
        <taxon>Hymenoptera</taxon>
        <taxon>Apocrita</taxon>
        <taxon>Aculeata</taxon>
        <taxon>Formicoidea</taxon>
        <taxon>Formicidae</taxon>
        <taxon>Ponerinae</taxon>
        <taxon>Ponerini</taxon>
        <taxon>Harpegnathos</taxon>
    </lineage>
</organism>
<evidence type="ECO:0000313" key="2">
    <source>
        <dbReference type="Proteomes" id="UP000008237"/>
    </source>
</evidence>
<evidence type="ECO:0000313" key="1">
    <source>
        <dbReference type="EMBL" id="EFN85896.1"/>
    </source>
</evidence>
<name>E2BEI0_HARSA</name>
<dbReference type="AlphaFoldDB" id="E2BEI0"/>
<dbReference type="EMBL" id="GL447815">
    <property type="protein sequence ID" value="EFN85896.1"/>
    <property type="molecule type" value="Genomic_DNA"/>
</dbReference>
<sequence length="123" mass="15164">MREVEEDVKEIWRRMELEVEMREMKRIGKGQKEGKGMVLAKLGSLEEKRKVIEAKKKLRGRREKIEDDLTVGKRKAKWRIEREAEAERRRGRRVQMGYMKMWVDEKMRNWDEVREKWWKMKGN</sequence>
<proteinExistence type="predicted"/>
<keyword evidence="2" id="KW-1185">Reference proteome</keyword>
<dbReference type="OMA" id="KERTIEW"/>